<proteinExistence type="predicted"/>
<feature type="transmembrane region" description="Helical" evidence="5">
    <location>
        <begin position="6"/>
        <end position="24"/>
    </location>
</feature>
<dbReference type="Proteomes" id="UP000184212">
    <property type="component" value="Unassembled WGS sequence"/>
</dbReference>
<dbReference type="RefSeq" id="WP_084137938.1">
    <property type="nucleotide sequence ID" value="NZ_FQWQ01000001.1"/>
</dbReference>
<keyword evidence="5" id="KW-1133">Transmembrane helix</keyword>
<dbReference type="SUPFAM" id="SSF46626">
    <property type="entry name" value="Cytochrome c"/>
    <property type="match status" value="1"/>
</dbReference>
<dbReference type="Gene3D" id="1.10.760.10">
    <property type="entry name" value="Cytochrome c-like domain"/>
    <property type="match status" value="1"/>
</dbReference>
<evidence type="ECO:0000256" key="1">
    <source>
        <dbReference type="ARBA" id="ARBA00022617"/>
    </source>
</evidence>
<dbReference type="PANTHER" id="PTHR30600:SF4">
    <property type="entry name" value="CYTOCHROME C DOMAIN-CONTAINING PROTEIN"/>
    <property type="match status" value="1"/>
</dbReference>
<organism evidence="7 8">
    <name type="scientific">Chryseolinea serpens</name>
    <dbReference type="NCBI Taxonomy" id="947013"/>
    <lineage>
        <taxon>Bacteria</taxon>
        <taxon>Pseudomonadati</taxon>
        <taxon>Bacteroidota</taxon>
        <taxon>Cytophagia</taxon>
        <taxon>Cytophagales</taxon>
        <taxon>Fulvivirgaceae</taxon>
        <taxon>Chryseolinea</taxon>
    </lineage>
</organism>
<sequence length="461" mass="50105">MSKDKIVIRVLMVVGIVISIYSCVDPEALNDTDYSEWLSGGSQTVFDNGAGGFSSAFPHLAAEREKVHSIGDGAFGQTFVTAPAPQNPGLGPIFNNVSCTSCHINDGRGKPPLPGEQLSSLLIRISIPGTDVHGGPNPVPGFGGQLQQRGVFGAQPEASVRIDYTEKSYTFADGTPYSLRFPTYTLENPYTTLPAGVMLSPRVAPPVFGLGLLEAVDEADILALADPDDRNDDGISGKPNYAWNVVEGKMTLGRFGWKAANPSLLQQSAGAYNEDMGITNFVFPHESATGQPQYDGRDDEYEVSDSLLHSVAFYIRTLGVPARRAADDAAVLQGKKLFVDGKCSQCHVPRLRTKTDVAFPEISNQVIFPYTDMLVHDMGPNLADNRPDFDATGVEWRTSPLWGIGMTRIVNGHQNFLHDGRARTLLEAIMWHGGEAEASKEFVRTLSQDDRDKLIKFLESL</sequence>
<evidence type="ECO:0000259" key="6">
    <source>
        <dbReference type="PROSITE" id="PS51007"/>
    </source>
</evidence>
<dbReference type="EMBL" id="FQWQ01000001">
    <property type="protein sequence ID" value="SHG66291.1"/>
    <property type="molecule type" value="Genomic_DNA"/>
</dbReference>
<dbReference type="InterPro" id="IPR051395">
    <property type="entry name" value="Cytochrome_c_Peroxidase/MauG"/>
</dbReference>
<keyword evidence="3 4" id="KW-0408">Iron</keyword>
<dbReference type="AlphaFoldDB" id="A0A1M5LMK3"/>
<protein>
    <submittedName>
        <fullName evidence="7">CxxC motif-containing protein, DUF1111 family</fullName>
    </submittedName>
</protein>
<feature type="domain" description="Cytochrome c" evidence="6">
    <location>
        <begin position="329"/>
        <end position="461"/>
    </location>
</feature>
<evidence type="ECO:0000256" key="3">
    <source>
        <dbReference type="ARBA" id="ARBA00023004"/>
    </source>
</evidence>
<evidence type="ECO:0000256" key="5">
    <source>
        <dbReference type="SAM" id="Phobius"/>
    </source>
</evidence>
<dbReference type="Pfam" id="PF06537">
    <property type="entry name" value="DHOR"/>
    <property type="match status" value="1"/>
</dbReference>
<dbReference type="GO" id="GO:0046872">
    <property type="term" value="F:metal ion binding"/>
    <property type="evidence" value="ECO:0007669"/>
    <property type="project" value="UniProtKB-KW"/>
</dbReference>
<dbReference type="GO" id="GO:0020037">
    <property type="term" value="F:heme binding"/>
    <property type="evidence" value="ECO:0007669"/>
    <property type="project" value="InterPro"/>
</dbReference>
<evidence type="ECO:0000256" key="4">
    <source>
        <dbReference type="PROSITE-ProRule" id="PRU00433"/>
    </source>
</evidence>
<evidence type="ECO:0000313" key="7">
    <source>
        <dbReference type="EMBL" id="SHG66291.1"/>
    </source>
</evidence>
<dbReference type="PROSITE" id="PS51257">
    <property type="entry name" value="PROKAR_LIPOPROTEIN"/>
    <property type="match status" value="1"/>
</dbReference>
<keyword evidence="2 4" id="KW-0479">Metal-binding</keyword>
<dbReference type="PANTHER" id="PTHR30600">
    <property type="entry name" value="CYTOCHROME C PEROXIDASE-RELATED"/>
    <property type="match status" value="1"/>
</dbReference>
<dbReference type="PROSITE" id="PS51007">
    <property type="entry name" value="CYTC"/>
    <property type="match status" value="1"/>
</dbReference>
<name>A0A1M5LMK3_9BACT</name>
<keyword evidence="5" id="KW-0812">Transmembrane</keyword>
<dbReference type="InterPro" id="IPR010538">
    <property type="entry name" value="DHOR"/>
</dbReference>
<dbReference type="PIRSF" id="PIRSF028099">
    <property type="entry name" value="DUF1111"/>
    <property type="match status" value="1"/>
</dbReference>
<keyword evidence="8" id="KW-1185">Reference proteome</keyword>
<dbReference type="GO" id="GO:0009055">
    <property type="term" value="F:electron transfer activity"/>
    <property type="evidence" value="ECO:0007669"/>
    <property type="project" value="InterPro"/>
</dbReference>
<evidence type="ECO:0000256" key="2">
    <source>
        <dbReference type="ARBA" id="ARBA00022723"/>
    </source>
</evidence>
<gene>
    <name evidence="7" type="ORF">SAMN04488109_1300</name>
</gene>
<evidence type="ECO:0000313" key="8">
    <source>
        <dbReference type="Proteomes" id="UP000184212"/>
    </source>
</evidence>
<dbReference type="InterPro" id="IPR009056">
    <property type="entry name" value="Cyt_c-like_dom"/>
</dbReference>
<dbReference type="STRING" id="947013.SAMN04488109_1300"/>
<dbReference type="InterPro" id="IPR036909">
    <property type="entry name" value="Cyt_c-like_dom_sf"/>
</dbReference>
<dbReference type="GO" id="GO:0004130">
    <property type="term" value="F:cytochrome-c peroxidase activity"/>
    <property type="evidence" value="ECO:0007669"/>
    <property type="project" value="TreeGrafter"/>
</dbReference>
<accession>A0A1M5LMK3</accession>
<keyword evidence="5" id="KW-0472">Membrane</keyword>
<reference evidence="7 8" key="1">
    <citation type="submission" date="2016-11" db="EMBL/GenBank/DDBJ databases">
        <authorList>
            <person name="Jaros S."/>
            <person name="Januszkiewicz K."/>
            <person name="Wedrychowicz H."/>
        </authorList>
    </citation>
    <scope>NUCLEOTIDE SEQUENCE [LARGE SCALE GENOMIC DNA]</scope>
    <source>
        <strain evidence="7 8">DSM 24574</strain>
    </source>
</reference>
<keyword evidence="1 4" id="KW-0349">Heme</keyword>